<proteinExistence type="predicted"/>
<accession>A0A0D5ZJM9</accession>
<evidence type="ECO:0000256" key="1">
    <source>
        <dbReference type="SAM" id="SignalP"/>
    </source>
</evidence>
<dbReference type="Proteomes" id="UP000032722">
    <property type="component" value="Chromosome"/>
</dbReference>
<keyword evidence="1" id="KW-0732">Signal</keyword>
<gene>
    <name evidence="2" type="ORF">VO56_01605</name>
</gene>
<evidence type="ECO:0000313" key="2">
    <source>
        <dbReference type="EMBL" id="AKA49947.1"/>
    </source>
</evidence>
<dbReference type="AlphaFoldDB" id="A0A0D5ZJM9"/>
<evidence type="ECO:0000313" key="3">
    <source>
        <dbReference type="Proteomes" id="UP000032722"/>
    </source>
</evidence>
<reference evidence="2 3" key="1">
    <citation type="journal article" date="2015" name="Genome Announc.">
        <title>Complete Genome Sequence of Mycoplasma meleagridis, a Possible Emerging Pathogen in Chickens.</title>
        <authorList>
            <person name="Abolnik C."/>
        </authorList>
    </citation>
    <scope>NUCLEOTIDE SEQUENCE [LARGE SCALE GENOMIC DNA]</scope>
    <source>
        <strain evidence="2 3">B2096 8B</strain>
    </source>
</reference>
<dbReference type="PATRIC" id="fig|29556.3.peg.325"/>
<sequence length="679" mass="80008">MRKKIWNLALIPTSLVTTTFAISSCASEEELIAEMLAKSYTDQEYETDKLTSIINSWNNMLIIEKESNQNLEKIAILQNNLEINNRKIIQMQVNLQNLIKVLYDDKIDLKTKKSIFIENQNKIDQLSTEFHNKQMELKGLKIGVKLIKKDSFFSPFINEIIDSASNEYPSVFITRHAAQVYLSSMLLSIGQLSANSSANTPYNDVLFFINSEVWKTSDALSHPGTQRFDLEHLTSKFKSVYDFKNHQWNINDGRVLTIDNTKYINNIDNSYNTFFKSVNEIETYLKPYLDAGINKFDFYLPALSLISLENEKLKNWIFKHANKIVLLSDGNAQQVYFLDDYKKWVLKQSKFYTKKELITKWNRFQNDKNLSKILMDYHHFLQLDEKVKIFNLERGYIDKFNKEMDSINKSWAKIKIEQYPLNPYEITNMVEFTNGNDFVSDFLKVNKVPNGTFLDFIMQGREHYDPNKKNLIFMGSSLFKKDKNGKWRIDQNKRTYKEIQDYFAKMKKLYPPSKYNWFFKLHASYDKEIAKEYVSFLLGEDTDQIAIILNPNIAWELMLSNDLNNIKINQSILFDQNGDSKTTLHGIQATTTTILTTMSLLNTNLNWDKEKIKTFVSFRNFPISNTFNLIYRDKYYSDPQEAYKTNIKNMEDVYDYFLNIDYFPSKEDWIDMNTFLKEN</sequence>
<name>A0A0D5ZJM9_9BACT</name>
<dbReference type="PROSITE" id="PS51257">
    <property type="entry name" value="PROKAR_LIPOPROTEIN"/>
    <property type="match status" value="1"/>
</dbReference>
<dbReference type="EMBL" id="CP011021">
    <property type="protein sequence ID" value="AKA49947.1"/>
    <property type="molecule type" value="Genomic_DNA"/>
</dbReference>
<feature type="signal peptide" evidence="1">
    <location>
        <begin position="1"/>
        <end position="21"/>
    </location>
</feature>
<evidence type="ECO:0008006" key="4">
    <source>
        <dbReference type="Google" id="ProtNLM"/>
    </source>
</evidence>
<dbReference type="KEGG" id="mgb:VO56_01605"/>
<protein>
    <recommendedName>
        <fullName evidence="4">Lipoprotein</fullName>
    </recommendedName>
</protein>
<organism evidence="3">
    <name type="scientific">Mycoplasmopsis gallinacea</name>
    <dbReference type="NCBI Taxonomy" id="29556"/>
    <lineage>
        <taxon>Bacteria</taxon>
        <taxon>Bacillati</taxon>
        <taxon>Mycoplasmatota</taxon>
        <taxon>Mycoplasmoidales</taxon>
        <taxon>Metamycoplasmataceae</taxon>
        <taxon>Mycoplasmopsis</taxon>
    </lineage>
</organism>
<dbReference type="HOGENOM" id="CLU_025927_0_0_14"/>
<feature type="chain" id="PRO_5002300489" description="Lipoprotein" evidence="1">
    <location>
        <begin position="22"/>
        <end position="679"/>
    </location>
</feature>